<reference evidence="1 2" key="1">
    <citation type="submission" date="2022-03" db="EMBL/GenBank/DDBJ databases">
        <title>Chryseobacterium sp. isolated from the Andong Sikhe.</title>
        <authorList>
            <person name="Won M."/>
            <person name="Kim S.-J."/>
            <person name="Kwon S.-W."/>
        </authorList>
    </citation>
    <scope>NUCLEOTIDE SEQUENCE [LARGE SCALE GENOMIC DNA]</scope>
    <source>
        <strain evidence="1 2">ADR-1</strain>
    </source>
</reference>
<organism evidence="1 2">
    <name type="scientific">Chryseobacterium oryzae</name>
    <dbReference type="NCBI Taxonomy" id="2929799"/>
    <lineage>
        <taxon>Bacteria</taxon>
        <taxon>Pseudomonadati</taxon>
        <taxon>Bacteroidota</taxon>
        <taxon>Flavobacteriia</taxon>
        <taxon>Flavobacteriales</taxon>
        <taxon>Weeksellaceae</taxon>
        <taxon>Chryseobacterium group</taxon>
        <taxon>Chryseobacterium</taxon>
    </lineage>
</organism>
<dbReference type="PROSITE" id="PS51257">
    <property type="entry name" value="PROKAR_LIPOPROTEIN"/>
    <property type="match status" value="1"/>
</dbReference>
<name>A0ABY4BFF0_9FLAO</name>
<sequence length="143" mass="16025">MKKLSLIVICALGISACNKPIKNTDNSSKQVQSVGNDENDHGCIASAGQTWSELKKDCIQIFNQGFRLNPINSKKGEEVISAFILVSEDQSKVELFLPDNSDHNSIILDKTGKNTYQNNQYKYDLYSSILYVDNIEKYKGNVE</sequence>
<dbReference type="Proteomes" id="UP000831068">
    <property type="component" value="Chromosome"/>
</dbReference>
<evidence type="ECO:0008006" key="3">
    <source>
        <dbReference type="Google" id="ProtNLM"/>
    </source>
</evidence>
<protein>
    <recommendedName>
        <fullName evidence="3">Lipoprotein</fullName>
    </recommendedName>
</protein>
<keyword evidence="2" id="KW-1185">Reference proteome</keyword>
<dbReference type="RefSeq" id="WP_243575939.1">
    <property type="nucleotide sequence ID" value="NZ_CP094529.1"/>
</dbReference>
<gene>
    <name evidence="1" type="ORF">MTP08_10440</name>
</gene>
<evidence type="ECO:0000313" key="2">
    <source>
        <dbReference type="Proteomes" id="UP000831068"/>
    </source>
</evidence>
<accession>A0ABY4BFF0</accession>
<dbReference type="EMBL" id="CP094529">
    <property type="protein sequence ID" value="UOE37484.1"/>
    <property type="molecule type" value="Genomic_DNA"/>
</dbReference>
<evidence type="ECO:0000313" key="1">
    <source>
        <dbReference type="EMBL" id="UOE37484.1"/>
    </source>
</evidence>
<proteinExistence type="predicted"/>